<evidence type="ECO:0000256" key="1">
    <source>
        <dbReference type="SAM" id="MobiDB-lite"/>
    </source>
</evidence>
<dbReference type="Proteomes" id="UP001595075">
    <property type="component" value="Unassembled WGS sequence"/>
</dbReference>
<feature type="region of interest" description="Disordered" evidence="1">
    <location>
        <begin position="1"/>
        <end position="38"/>
    </location>
</feature>
<dbReference type="EMBL" id="JAZHXI010000002">
    <property type="protein sequence ID" value="KAL2075037.1"/>
    <property type="molecule type" value="Genomic_DNA"/>
</dbReference>
<proteinExistence type="predicted"/>
<comment type="caution">
    <text evidence="2">The sequence shown here is derived from an EMBL/GenBank/DDBJ whole genome shotgun (WGS) entry which is preliminary data.</text>
</comment>
<keyword evidence="3" id="KW-1185">Reference proteome</keyword>
<gene>
    <name evidence="2" type="ORF">VTL71DRAFT_8817</name>
</gene>
<evidence type="ECO:0000313" key="2">
    <source>
        <dbReference type="EMBL" id="KAL2075037.1"/>
    </source>
</evidence>
<organism evidence="2 3">
    <name type="scientific">Oculimacula yallundae</name>
    <dbReference type="NCBI Taxonomy" id="86028"/>
    <lineage>
        <taxon>Eukaryota</taxon>
        <taxon>Fungi</taxon>
        <taxon>Dikarya</taxon>
        <taxon>Ascomycota</taxon>
        <taxon>Pezizomycotina</taxon>
        <taxon>Leotiomycetes</taxon>
        <taxon>Helotiales</taxon>
        <taxon>Ploettnerulaceae</taxon>
        <taxon>Oculimacula</taxon>
    </lineage>
</organism>
<evidence type="ECO:0000313" key="3">
    <source>
        <dbReference type="Proteomes" id="UP001595075"/>
    </source>
</evidence>
<sequence length="260" mass="29385">MNGAKADKKKAKEAKKESARSTKYREAEAQELREAAAETDKELKQLRADLGSMQLLAGRFERENLILSRKEEKAQGLSVQLAKAEEINEIARQPLEQYAKIRRRLFNQGRSGDVYIQEQGNRAAHDGDIVPDVALCRLGLMKGNDLNLLGRFYGEEFQQKVNSGDFTGGQSRGYALELVNLRASMKLEDPGTCLKSILEEFQELDEQCMAVWEELKEAGLTDEEMCRSFDDRQDVQDCIVSMKELRKRAGGRAGKRTAFE</sequence>
<feature type="compositionally biased region" description="Basic and acidic residues" evidence="1">
    <location>
        <begin position="14"/>
        <end position="38"/>
    </location>
</feature>
<protein>
    <submittedName>
        <fullName evidence="2">Uncharacterized protein</fullName>
    </submittedName>
</protein>
<accession>A0ABR4CYU1</accession>
<reference evidence="2 3" key="1">
    <citation type="journal article" date="2024" name="Commun. Biol.">
        <title>Comparative genomic analysis of thermophilic fungi reveals convergent evolutionary adaptations and gene losses.</title>
        <authorList>
            <person name="Steindorff A.S."/>
            <person name="Aguilar-Pontes M.V."/>
            <person name="Robinson A.J."/>
            <person name="Andreopoulos B."/>
            <person name="LaButti K."/>
            <person name="Kuo A."/>
            <person name="Mondo S."/>
            <person name="Riley R."/>
            <person name="Otillar R."/>
            <person name="Haridas S."/>
            <person name="Lipzen A."/>
            <person name="Grimwood J."/>
            <person name="Schmutz J."/>
            <person name="Clum A."/>
            <person name="Reid I.D."/>
            <person name="Moisan M.C."/>
            <person name="Butler G."/>
            <person name="Nguyen T.T.M."/>
            <person name="Dewar K."/>
            <person name="Conant G."/>
            <person name="Drula E."/>
            <person name="Henrissat B."/>
            <person name="Hansel C."/>
            <person name="Singer S."/>
            <person name="Hutchinson M.I."/>
            <person name="de Vries R.P."/>
            <person name="Natvig D.O."/>
            <person name="Powell A.J."/>
            <person name="Tsang A."/>
            <person name="Grigoriev I.V."/>
        </authorList>
    </citation>
    <scope>NUCLEOTIDE SEQUENCE [LARGE SCALE GENOMIC DNA]</scope>
    <source>
        <strain evidence="2 3">CBS 494.80</strain>
    </source>
</reference>
<name>A0ABR4CYU1_9HELO</name>